<feature type="region of interest" description="Disordered" evidence="1">
    <location>
        <begin position="35"/>
        <end position="69"/>
    </location>
</feature>
<protein>
    <submittedName>
        <fullName evidence="3">Uncharacterized protein</fullName>
    </submittedName>
</protein>
<name>A0A835R289_VANPL</name>
<dbReference type="EMBL" id="JADCNM010000005">
    <property type="protein sequence ID" value="KAG0483049.1"/>
    <property type="molecule type" value="Genomic_DNA"/>
</dbReference>
<dbReference type="AlphaFoldDB" id="A0A835R289"/>
<keyword evidence="4" id="KW-1185">Reference proteome</keyword>
<evidence type="ECO:0000313" key="3">
    <source>
        <dbReference type="EMBL" id="KAG0483049.1"/>
    </source>
</evidence>
<accession>A0A835R289</accession>
<sequence>MKQSKMKTTTTRLLRAHEKIENLIKSRAVSYSHEAYSGTKLSKVNVEQDPEGKHANLHEEKQQDSSLELLTEHYFAQEQNEQSLR</sequence>
<evidence type="ECO:0000313" key="5">
    <source>
        <dbReference type="Proteomes" id="UP000639772"/>
    </source>
</evidence>
<dbReference type="Proteomes" id="UP000639772">
    <property type="component" value="Unassembled WGS sequence"/>
</dbReference>
<organism evidence="3 5">
    <name type="scientific">Vanilla planifolia</name>
    <name type="common">Vanilla</name>
    <dbReference type="NCBI Taxonomy" id="51239"/>
    <lineage>
        <taxon>Eukaryota</taxon>
        <taxon>Viridiplantae</taxon>
        <taxon>Streptophyta</taxon>
        <taxon>Embryophyta</taxon>
        <taxon>Tracheophyta</taxon>
        <taxon>Spermatophyta</taxon>
        <taxon>Magnoliopsida</taxon>
        <taxon>Liliopsida</taxon>
        <taxon>Asparagales</taxon>
        <taxon>Orchidaceae</taxon>
        <taxon>Vanilloideae</taxon>
        <taxon>Vanilleae</taxon>
        <taxon>Vanilla</taxon>
    </lineage>
</organism>
<dbReference type="Proteomes" id="UP000636800">
    <property type="component" value="Chromosome 5"/>
</dbReference>
<dbReference type="EMBL" id="JADCNL010000005">
    <property type="protein sequence ID" value="KAG0480538.1"/>
    <property type="molecule type" value="Genomic_DNA"/>
</dbReference>
<evidence type="ECO:0000256" key="1">
    <source>
        <dbReference type="SAM" id="MobiDB-lite"/>
    </source>
</evidence>
<comment type="caution">
    <text evidence="3">The sequence shown here is derived from an EMBL/GenBank/DDBJ whole genome shotgun (WGS) entry which is preliminary data.</text>
</comment>
<gene>
    <name evidence="3" type="ORF">HPP92_011133</name>
    <name evidence="2" type="ORF">HPP92_011396</name>
</gene>
<feature type="compositionally biased region" description="Basic and acidic residues" evidence="1">
    <location>
        <begin position="50"/>
        <end position="63"/>
    </location>
</feature>
<evidence type="ECO:0000313" key="2">
    <source>
        <dbReference type="EMBL" id="KAG0480538.1"/>
    </source>
</evidence>
<evidence type="ECO:0000313" key="4">
    <source>
        <dbReference type="Proteomes" id="UP000636800"/>
    </source>
</evidence>
<proteinExistence type="predicted"/>
<reference evidence="4 5" key="1">
    <citation type="journal article" date="2020" name="Nat. Food">
        <title>A phased Vanilla planifolia genome enables genetic improvement of flavour and production.</title>
        <authorList>
            <person name="Hasing T."/>
            <person name="Tang H."/>
            <person name="Brym M."/>
            <person name="Khazi F."/>
            <person name="Huang T."/>
            <person name="Chambers A.H."/>
        </authorList>
    </citation>
    <scope>NUCLEOTIDE SEQUENCE [LARGE SCALE GENOMIC DNA]</scope>
    <source>
        <tissue evidence="3">Leaf</tissue>
    </source>
</reference>